<keyword evidence="2" id="KW-1185">Reference proteome</keyword>
<dbReference type="OrthoDB" id="8657139at2"/>
<evidence type="ECO:0000313" key="2">
    <source>
        <dbReference type="Proteomes" id="UP000295611"/>
    </source>
</evidence>
<dbReference type="Proteomes" id="UP000295611">
    <property type="component" value="Unassembled WGS sequence"/>
</dbReference>
<sequence length="154" mass="16619">MNTKTVYQCDAAGVYAGETVAHESPLEPGVFLIPAGAVQTAPPTIPAGQRAIWMTDSQSWRLEAVPVDPPPAPPAQTQTDLWAQFQKQAKTKLDASDTTMHRVAEAVALGLTTWTAPDVVTYVEMRRKLRAILSQPKPDSIPDSLPDAPYPANT</sequence>
<protein>
    <recommendedName>
        <fullName evidence="3">Virus tail fiber assembly protein lambda gpK</fullName>
    </recommendedName>
</protein>
<dbReference type="AlphaFoldDB" id="A0A4R7BEW4"/>
<organism evidence="1 2">
    <name type="scientific">Paludibacterium purpuratum</name>
    <dbReference type="NCBI Taxonomy" id="1144873"/>
    <lineage>
        <taxon>Bacteria</taxon>
        <taxon>Pseudomonadati</taxon>
        <taxon>Pseudomonadota</taxon>
        <taxon>Betaproteobacteria</taxon>
        <taxon>Neisseriales</taxon>
        <taxon>Chromobacteriaceae</taxon>
        <taxon>Paludibacterium</taxon>
    </lineage>
</organism>
<reference evidence="1 2" key="1">
    <citation type="submission" date="2019-03" db="EMBL/GenBank/DDBJ databases">
        <title>Genomic Encyclopedia of Type Strains, Phase III (KMG-III): the genomes of soil and plant-associated and newly described type strains.</title>
        <authorList>
            <person name="Whitman W."/>
        </authorList>
    </citation>
    <scope>NUCLEOTIDE SEQUENCE [LARGE SCALE GENOMIC DNA]</scope>
    <source>
        <strain evidence="1 2">CECT 8976</strain>
    </source>
</reference>
<gene>
    <name evidence="1" type="ORF">DFP86_102331</name>
</gene>
<comment type="caution">
    <text evidence="1">The sequence shown here is derived from an EMBL/GenBank/DDBJ whole genome shotgun (WGS) entry which is preliminary data.</text>
</comment>
<evidence type="ECO:0000313" key="1">
    <source>
        <dbReference type="EMBL" id="TDR82217.1"/>
    </source>
</evidence>
<evidence type="ECO:0008006" key="3">
    <source>
        <dbReference type="Google" id="ProtNLM"/>
    </source>
</evidence>
<dbReference type="RefSeq" id="WP_133678629.1">
    <property type="nucleotide sequence ID" value="NZ_SNZP01000002.1"/>
</dbReference>
<name>A0A4R7BEW4_9NEIS</name>
<dbReference type="EMBL" id="SNZP01000002">
    <property type="protein sequence ID" value="TDR82217.1"/>
    <property type="molecule type" value="Genomic_DNA"/>
</dbReference>
<accession>A0A4R7BEW4</accession>
<proteinExistence type="predicted"/>